<evidence type="ECO:0000313" key="5">
    <source>
        <dbReference type="EMBL" id="MBU9698617.1"/>
    </source>
</evidence>
<dbReference type="Pfam" id="PF07729">
    <property type="entry name" value="FCD"/>
    <property type="match status" value="1"/>
</dbReference>
<comment type="caution">
    <text evidence="5">The sequence shown here is derived from an EMBL/GenBank/DDBJ whole genome shotgun (WGS) entry which is preliminary data.</text>
</comment>
<keyword evidence="6" id="KW-1185">Reference proteome</keyword>
<evidence type="ECO:0000259" key="4">
    <source>
        <dbReference type="PROSITE" id="PS50949"/>
    </source>
</evidence>
<dbReference type="RefSeq" id="WP_161762741.1">
    <property type="nucleotide sequence ID" value="NZ_JAAATX020000008.1"/>
</dbReference>
<evidence type="ECO:0000313" key="6">
    <source>
        <dbReference type="Proteomes" id="UP000731907"/>
    </source>
</evidence>
<dbReference type="SUPFAM" id="SSF46785">
    <property type="entry name" value="Winged helix' DNA-binding domain"/>
    <property type="match status" value="1"/>
</dbReference>
<dbReference type="PANTHER" id="PTHR43537">
    <property type="entry name" value="TRANSCRIPTIONAL REGULATOR, GNTR FAMILY"/>
    <property type="match status" value="1"/>
</dbReference>
<evidence type="ECO:0000256" key="1">
    <source>
        <dbReference type="ARBA" id="ARBA00023015"/>
    </source>
</evidence>
<dbReference type="NCBIfam" id="NF003011">
    <property type="entry name" value="PRK03837.1"/>
    <property type="match status" value="1"/>
</dbReference>
<keyword evidence="1" id="KW-0805">Transcription regulation</keyword>
<dbReference type="PRINTS" id="PR00035">
    <property type="entry name" value="HTHGNTR"/>
</dbReference>
<proteinExistence type="predicted"/>
<dbReference type="InterPro" id="IPR036388">
    <property type="entry name" value="WH-like_DNA-bd_sf"/>
</dbReference>
<organism evidence="5 6">
    <name type="scientific">Paragemmobacter amnigenus</name>
    <dbReference type="NCBI Taxonomy" id="2852097"/>
    <lineage>
        <taxon>Bacteria</taxon>
        <taxon>Pseudomonadati</taxon>
        <taxon>Pseudomonadota</taxon>
        <taxon>Alphaproteobacteria</taxon>
        <taxon>Rhodobacterales</taxon>
        <taxon>Paracoccaceae</taxon>
        <taxon>Paragemmobacter</taxon>
    </lineage>
</organism>
<dbReference type="SMART" id="SM00345">
    <property type="entry name" value="HTH_GNTR"/>
    <property type="match status" value="1"/>
</dbReference>
<dbReference type="SMART" id="SM00895">
    <property type="entry name" value="FCD"/>
    <property type="match status" value="1"/>
</dbReference>
<reference evidence="5 6" key="1">
    <citation type="submission" date="2021-06" db="EMBL/GenBank/DDBJ databases">
        <title>Rhodobacteraceae bacterium strain HSP-20.</title>
        <authorList>
            <person name="Chen W.-M."/>
        </authorList>
    </citation>
    <scope>NUCLEOTIDE SEQUENCE [LARGE SCALE GENOMIC DNA]</scope>
    <source>
        <strain evidence="5 6">HSP-20</strain>
    </source>
</reference>
<dbReference type="Proteomes" id="UP000731907">
    <property type="component" value="Unassembled WGS sequence"/>
</dbReference>
<dbReference type="SUPFAM" id="SSF48008">
    <property type="entry name" value="GntR ligand-binding domain-like"/>
    <property type="match status" value="1"/>
</dbReference>
<dbReference type="Gene3D" id="1.10.10.10">
    <property type="entry name" value="Winged helix-like DNA-binding domain superfamily/Winged helix DNA-binding domain"/>
    <property type="match status" value="1"/>
</dbReference>
<sequence length="237" mass="26437">MNDGPIRKRKLGEEVRLRLLRLIEGGELRPGDPLPSERELMDRLGVGRPAIREAMQALEHSGLIEIRHGERARVAEPSMGRMVGQVTETMRHLLSHSPASLENLKEARATFEAEMARIAARKHTAGDLERLEATVAEQEAALDQPERFRRLDGRFHREIAGIGGNPIWTALSDGLFMWLNDFHVDLVAAPGKEHLTLAEHRGIIAAIRTGQPERAAQAMADHLNRANALYRRAERGG</sequence>
<evidence type="ECO:0000256" key="3">
    <source>
        <dbReference type="ARBA" id="ARBA00023163"/>
    </source>
</evidence>
<dbReference type="PANTHER" id="PTHR43537:SF5">
    <property type="entry name" value="UXU OPERON TRANSCRIPTIONAL REGULATOR"/>
    <property type="match status" value="1"/>
</dbReference>
<dbReference type="InterPro" id="IPR008920">
    <property type="entry name" value="TF_FadR/GntR_C"/>
</dbReference>
<evidence type="ECO:0000256" key="2">
    <source>
        <dbReference type="ARBA" id="ARBA00023125"/>
    </source>
</evidence>
<dbReference type="Gene3D" id="1.20.120.530">
    <property type="entry name" value="GntR ligand-binding domain-like"/>
    <property type="match status" value="1"/>
</dbReference>
<name>A0ABS6J529_9RHOB</name>
<feature type="domain" description="HTH gntR-type" evidence="4">
    <location>
        <begin position="9"/>
        <end position="77"/>
    </location>
</feature>
<dbReference type="Pfam" id="PF00392">
    <property type="entry name" value="GntR"/>
    <property type="match status" value="1"/>
</dbReference>
<dbReference type="PROSITE" id="PS50949">
    <property type="entry name" value="HTH_GNTR"/>
    <property type="match status" value="1"/>
</dbReference>
<dbReference type="InterPro" id="IPR000524">
    <property type="entry name" value="Tscrpt_reg_HTH_GntR"/>
</dbReference>
<dbReference type="InterPro" id="IPR036390">
    <property type="entry name" value="WH_DNA-bd_sf"/>
</dbReference>
<dbReference type="EMBL" id="JAAATX020000008">
    <property type="protein sequence ID" value="MBU9698617.1"/>
    <property type="molecule type" value="Genomic_DNA"/>
</dbReference>
<gene>
    <name evidence="5" type="primary">nanR</name>
    <name evidence="5" type="ORF">GU927_012260</name>
</gene>
<keyword evidence="3" id="KW-0804">Transcription</keyword>
<dbReference type="InterPro" id="IPR011711">
    <property type="entry name" value="GntR_C"/>
</dbReference>
<accession>A0ABS6J529</accession>
<protein>
    <submittedName>
        <fullName evidence="5">Transcriptional regulator NanR</fullName>
    </submittedName>
</protein>
<keyword evidence="2" id="KW-0238">DNA-binding</keyword>
<dbReference type="CDD" id="cd07377">
    <property type="entry name" value="WHTH_GntR"/>
    <property type="match status" value="1"/>
</dbReference>